<sequence>MKNFNLHDIMNTAWKIRKAAKITMSEALKKAWRIAKAMVLGARVWERGSKSRLYLNEAGKSIIGLTYCTYNSGNIRSANLNGEEISNAECGRVLNALYGAYLDLADWTIHTGLSKSAASVNESLTKAFAL</sequence>
<comment type="caution">
    <text evidence="1">The sequence shown here is derived from an EMBL/GenBank/DDBJ whole genome shotgun (WGS) entry which is preliminary data.</text>
</comment>
<dbReference type="AlphaFoldDB" id="A0A2A7AM30"/>
<protein>
    <submittedName>
        <fullName evidence="1">Uncharacterized protein</fullName>
    </submittedName>
</protein>
<accession>A0A2A7AM30</accession>
<evidence type="ECO:0000313" key="2">
    <source>
        <dbReference type="Proteomes" id="UP000220005"/>
    </source>
</evidence>
<reference evidence="1 2" key="1">
    <citation type="journal article" date="2017" name="Front. Microbiol.">
        <title>New Insights into the Diversity of the Genus Faecalibacterium.</title>
        <authorList>
            <person name="Benevides L."/>
            <person name="Burman S."/>
            <person name="Martin R."/>
            <person name="Robert V."/>
            <person name="Thomas M."/>
            <person name="Miquel S."/>
            <person name="Chain F."/>
            <person name="Sokol H."/>
            <person name="Bermudez-Humaran L.G."/>
            <person name="Morrison M."/>
            <person name="Langella P."/>
            <person name="Azevedo V.A."/>
            <person name="Chatel J.M."/>
            <person name="Soares S."/>
        </authorList>
    </citation>
    <scope>NUCLEOTIDE SEQUENCE [LARGE SCALE GENOMIC DNA]</scope>
    <source>
        <strain evidence="1 2">CNCM I 4575</strain>
    </source>
</reference>
<dbReference type="RefSeq" id="WP_097840153.1">
    <property type="nucleotide sequence ID" value="NZ_NMTY01000032.1"/>
</dbReference>
<evidence type="ECO:0000313" key="1">
    <source>
        <dbReference type="EMBL" id="PDX80152.1"/>
    </source>
</evidence>
<name>A0A2A7AM30_9FIRM</name>
<gene>
    <name evidence="1" type="ORF">CGS58_13085</name>
</gene>
<dbReference type="Proteomes" id="UP000220005">
    <property type="component" value="Unassembled WGS sequence"/>
</dbReference>
<dbReference type="EMBL" id="NMTY01000032">
    <property type="protein sequence ID" value="PDX80152.1"/>
    <property type="molecule type" value="Genomic_DNA"/>
</dbReference>
<organism evidence="1 2">
    <name type="scientific">Faecalibacterium prausnitzii</name>
    <dbReference type="NCBI Taxonomy" id="853"/>
    <lineage>
        <taxon>Bacteria</taxon>
        <taxon>Bacillati</taxon>
        <taxon>Bacillota</taxon>
        <taxon>Clostridia</taxon>
        <taxon>Eubacteriales</taxon>
        <taxon>Oscillospiraceae</taxon>
        <taxon>Faecalibacterium</taxon>
    </lineage>
</organism>
<proteinExistence type="predicted"/>